<dbReference type="Gene3D" id="2.70.98.10">
    <property type="match status" value="1"/>
</dbReference>
<evidence type="ECO:0000256" key="2">
    <source>
        <dbReference type="ARBA" id="ARBA00011245"/>
    </source>
</evidence>
<dbReference type="InterPro" id="IPR014718">
    <property type="entry name" value="GH-type_carb-bd"/>
</dbReference>
<gene>
    <name evidence="6" type="ORF">BC643_1682</name>
</gene>
<reference evidence="6 7" key="1">
    <citation type="submission" date="2018-09" db="EMBL/GenBank/DDBJ databases">
        <title>Genomic Encyclopedia of Archaeal and Bacterial Type Strains, Phase II (KMG-II): from individual species to whole genera.</title>
        <authorList>
            <person name="Goeker M."/>
        </authorList>
    </citation>
    <scope>NUCLEOTIDE SEQUENCE [LARGE SCALE GENOMIC DNA]</scope>
    <source>
        <strain evidence="6 7">DSM 27148</strain>
    </source>
</reference>
<dbReference type="PANTHER" id="PTHR12143:SF43">
    <property type="entry name" value="PUTATIVE-RELATED"/>
    <property type="match status" value="1"/>
</dbReference>
<name>A0A419W792_9BACT</name>
<comment type="cofactor">
    <cofactor evidence="1">
        <name>Ca(2+)</name>
        <dbReference type="ChEBI" id="CHEBI:29108"/>
    </cofactor>
</comment>
<dbReference type="GO" id="GO:0005975">
    <property type="term" value="P:carbohydrate metabolic process"/>
    <property type="evidence" value="ECO:0007669"/>
    <property type="project" value="InterPro"/>
</dbReference>
<dbReference type="Gene3D" id="3.30.2080.10">
    <property type="entry name" value="GH92 mannosidase domain"/>
    <property type="match status" value="1"/>
</dbReference>
<keyword evidence="3" id="KW-0106">Calcium</keyword>
<dbReference type="SUPFAM" id="SSF48208">
    <property type="entry name" value="Six-hairpin glycosidases"/>
    <property type="match status" value="1"/>
</dbReference>
<dbReference type="InterPro" id="IPR005887">
    <property type="entry name" value="GH92_a_mannosidase_put"/>
</dbReference>
<dbReference type="InterPro" id="IPR012939">
    <property type="entry name" value="Glyco_hydro_92"/>
</dbReference>
<comment type="subunit">
    <text evidence="2">Monomer.</text>
</comment>
<evidence type="ECO:0000259" key="4">
    <source>
        <dbReference type="Pfam" id="PF07971"/>
    </source>
</evidence>
<keyword evidence="7" id="KW-1185">Reference proteome</keyword>
<dbReference type="PANTHER" id="PTHR12143">
    <property type="entry name" value="PEPTIDE N-GLYCANASE PNGASE -RELATED"/>
    <property type="match status" value="1"/>
</dbReference>
<accession>A0A419W792</accession>
<dbReference type="AlphaFoldDB" id="A0A419W792"/>
<dbReference type="GO" id="GO:0006516">
    <property type="term" value="P:glycoprotein catabolic process"/>
    <property type="evidence" value="ECO:0007669"/>
    <property type="project" value="TreeGrafter"/>
</dbReference>
<dbReference type="EMBL" id="RAPN01000001">
    <property type="protein sequence ID" value="RKD91329.1"/>
    <property type="molecule type" value="Genomic_DNA"/>
</dbReference>
<dbReference type="Proteomes" id="UP000283387">
    <property type="component" value="Unassembled WGS sequence"/>
</dbReference>
<dbReference type="GO" id="GO:0005829">
    <property type="term" value="C:cytosol"/>
    <property type="evidence" value="ECO:0007669"/>
    <property type="project" value="TreeGrafter"/>
</dbReference>
<protein>
    <submittedName>
        <fullName evidence="6">Putative alpha-1,2-mannosidase</fullName>
    </submittedName>
</protein>
<dbReference type="Pfam" id="PF07971">
    <property type="entry name" value="Glyco_hydro_92"/>
    <property type="match status" value="1"/>
</dbReference>
<evidence type="ECO:0000313" key="7">
    <source>
        <dbReference type="Proteomes" id="UP000283387"/>
    </source>
</evidence>
<evidence type="ECO:0000259" key="5">
    <source>
        <dbReference type="Pfam" id="PF17678"/>
    </source>
</evidence>
<feature type="domain" description="Glycosyl hydrolase family 92" evidence="4">
    <location>
        <begin position="246"/>
        <end position="704"/>
    </location>
</feature>
<dbReference type="Gene3D" id="1.20.1050.60">
    <property type="entry name" value="alpha-1,2-mannosidase"/>
    <property type="match status" value="1"/>
</dbReference>
<dbReference type="GO" id="GO:0000224">
    <property type="term" value="F:peptide-N4-(N-acetyl-beta-glucosaminyl)asparagine amidase activity"/>
    <property type="evidence" value="ECO:0007669"/>
    <property type="project" value="TreeGrafter"/>
</dbReference>
<comment type="caution">
    <text evidence="6">The sequence shown here is derived from an EMBL/GenBank/DDBJ whole genome shotgun (WGS) entry which is preliminary data.</text>
</comment>
<evidence type="ECO:0000313" key="6">
    <source>
        <dbReference type="EMBL" id="RKD91329.1"/>
    </source>
</evidence>
<feature type="domain" description="Glycosyl hydrolase family 92 N-terminal" evidence="5">
    <location>
        <begin position="22"/>
        <end position="240"/>
    </location>
</feature>
<dbReference type="InterPro" id="IPR041371">
    <property type="entry name" value="GH92_N"/>
</dbReference>
<sequence>MVLSLLIFISCTKSPKQLTDCVNPFLGTAPLADSVDVGYKPPRDWRVWAGLTYPGAALPNAMVQLSPITEFGSGAGYEYEDTVIYAFTHTNKGHWNLCHIPILPVTGDFTATNFGSGFSHDNEEAHPGYYRVFLKRYQVNAELTSTTHCGYHKYTYAKGGAKKLVLNLARSNEHIRDWQLEQAGTNAFKGFQQTGDKVCFYAETNLAITTIETLKEGEKEISVVSFEDSDEPLELKIGLSFVSSENAKMNLDAELAGKSFDEVRQAASETWEQLLSKVRVTGGTEREKMLFYSSLYRSFLWPALRSDVNGEFTDENHEVVKKDFRYYTLPSIWDTYRNKLVLLSMLEPDVTNDVIQSMIDRGEKSGFMPTFFHGDHAAAFIAGSYLRGLRGYDVKSAYNLLLRNATVEGGTRPYITEYMEKGYISTPKVEKPHVETKAKAGVTKTLEYAYDDYAVALLAKELGDTVNYRMLMKCTSNYKNMFDPSTGLMRGKLENGDFVSNFNPQYPYYEYMYREANAWQSSFFAPHDTPGLIALYSSKAAFENKLDSLFSIPWNDNYIARNVSSFIGQYCHGNQPDHSFPFLYYFVDKQEKSQAILDSIMSHFYGMGEHGLALCGMDDAGEMSSWYVLSAIGIYSYSPADPDYLVAVPLFDKTELTLGENVCTIAKEGTGLKISRITYDDKEIKGYFISYNELKKGGTLKISVNKTDHSNQKILTNDK</sequence>
<dbReference type="Pfam" id="PF17678">
    <property type="entry name" value="Glyco_hydro_92N"/>
    <property type="match status" value="1"/>
</dbReference>
<dbReference type="GO" id="GO:0030246">
    <property type="term" value="F:carbohydrate binding"/>
    <property type="evidence" value="ECO:0007669"/>
    <property type="project" value="InterPro"/>
</dbReference>
<dbReference type="InterPro" id="IPR050883">
    <property type="entry name" value="PNGase"/>
</dbReference>
<organism evidence="6 7">
    <name type="scientific">Mangrovibacterium diazotrophicum</name>
    <dbReference type="NCBI Taxonomy" id="1261403"/>
    <lineage>
        <taxon>Bacteria</taxon>
        <taxon>Pseudomonadati</taxon>
        <taxon>Bacteroidota</taxon>
        <taxon>Bacteroidia</taxon>
        <taxon>Marinilabiliales</taxon>
        <taxon>Prolixibacteraceae</taxon>
        <taxon>Mangrovibacterium</taxon>
    </lineage>
</organism>
<evidence type="ECO:0000256" key="3">
    <source>
        <dbReference type="ARBA" id="ARBA00022837"/>
    </source>
</evidence>
<dbReference type="NCBIfam" id="TIGR01180">
    <property type="entry name" value="aman2_put"/>
    <property type="match status" value="1"/>
</dbReference>
<proteinExistence type="predicted"/>
<dbReference type="InterPro" id="IPR008928">
    <property type="entry name" value="6-hairpin_glycosidase_sf"/>
</dbReference>
<dbReference type="Gene3D" id="1.20.1610.10">
    <property type="entry name" value="alpha-1,2-mannosidases domains"/>
    <property type="match status" value="1"/>
</dbReference>
<evidence type="ECO:0000256" key="1">
    <source>
        <dbReference type="ARBA" id="ARBA00001913"/>
    </source>
</evidence>